<name>A0A344PK54_9RHOB</name>
<proteinExistence type="predicted"/>
<evidence type="ECO:0000256" key="4">
    <source>
        <dbReference type="ARBA" id="ARBA00022989"/>
    </source>
</evidence>
<keyword evidence="4 6" id="KW-1133">Transmembrane helix</keyword>
<evidence type="ECO:0000313" key="7">
    <source>
        <dbReference type="EMBL" id="AXC49759.1"/>
    </source>
</evidence>
<evidence type="ECO:0000256" key="2">
    <source>
        <dbReference type="ARBA" id="ARBA00022475"/>
    </source>
</evidence>
<dbReference type="GO" id="GO:0005886">
    <property type="term" value="C:plasma membrane"/>
    <property type="evidence" value="ECO:0007669"/>
    <property type="project" value="UniProtKB-SubCell"/>
</dbReference>
<dbReference type="CDD" id="cd06580">
    <property type="entry name" value="TM_PBP1_transp_TpRbsC_like"/>
    <property type="match status" value="1"/>
</dbReference>
<dbReference type="EMBL" id="CP030918">
    <property type="protein sequence ID" value="AXC49759.1"/>
    <property type="molecule type" value="Genomic_DNA"/>
</dbReference>
<keyword evidence="8" id="KW-1185">Reference proteome</keyword>
<feature type="transmembrane region" description="Helical" evidence="6">
    <location>
        <begin position="120"/>
        <end position="139"/>
    </location>
</feature>
<dbReference type="GO" id="GO:0022857">
    <property type="term" value="F:transmembrane transporter activity"/>
    <property type="evidence" value="ECO:0007669"/>
    <property type="project" value="InterPro"/>
</dbReference>
<reference evidence="8" key="1">
    <citation type="submission" date="2018-07" db="EMBL/GenBank/DDBJ databases">
        <title>Genome sequencing of Paracoccus sp. SC2-6.</title>
        <authorList>
            <person name="Heo J."/>
            <person name="Kim S.-J."/>
            <person name="Kwon S.-W."/>
        </authorList>
    </citation>
    <scope>NUCLEOTIDE SEQUENCE [LARGE SCALE GENOMIC DNA]</scope>
    <source>
        <strain evidence="8">SC2-6</strain>
    </source>
</reference>
<evidence type="ECO:0000256" key="3">
    <source>
        <dbReference type="ARBA" id="ARBA00022692"/>
    </source>
</evidence>
<accession>A0A344PK54</accession>
<keyword evidence="5 6" id="KW-0472">Membrane</keyword>
<dbReference type="RefSeq" id="WP_114076063.1">
    <property type="nucleotide sequence ID" value="NZ_CP030918.1"/>
</dbReference>
<organism evidence="7 8">
    <name type="scientific">Paracoccus suum</name>
    <dbReference type="NCBI Taxonomy" id="2259340"/>
    <lineage>
        <taxon>Bacteria</taxon>
        <taxon>Pseudomonadati</taxon>
        <taxon>Pseudomonadota</taxon>
        <taxon>Alphaproteobacteria</taxon>
        <taxon>Rhodobacterales</taxon>
        <taxon>Paracoccaceae</taxon>
        <taxon>Paracoccus</taxon>
    </lineage>
</organism>
<feature type="transmembrane region" description="Helical" evidence="6">
    <location>
        <begin position="61"/>
        <end position="84"/>
    </location>
</feature>
<dbReference type="Pfam" id="PF02653">
    <property type="entry name" value="BPD_transp_2"/>
    <property type="match status" value="1"/>
</dbReference>
<dbReference type="InterPro" id="IPR001851">
    <property type="entry name" value="ABC_transp_permease"/>
</dbReference>
<gene>
    <name evidence="7" type="ORF">DRW48_08710</name>
</gene>
<comment type="subcellular location">
    <subcellularLocation>
        <location evidence="1">Cell membrane</location>
        <topology evidence="1">Multi-pass membrane protein</topology>
    </subcellularLocation>
</comment>
<dbReference type="AlphaFoldDB" id="A0A344PK54"/>
<evidence type="ECO:0000256" key="5">
    <source>
        <dbReference type="ARBA" id="ARBA00023136"/>
    </source>
</evidence>
<protein>
    <submittedName>
        <fullName evidence="7">ABC transporter permease</fullName>
    </submittedName>
</protein>
<dbReference type="PANTHER" id="PTHR43370:SF2">
    <property type="entry name" value="ABC TRANSPORTER PERMEASE PROTEIN"/>
    <property type="match status" value="1"/>
</dbReference>
<feature type="transmembrane region" description="Helical" evidence="6">
    <location>
        <begin position="240"/>
        <end position="265"/>
    </location>
</feature>
<feature type="transmembrane region" description="Helical" evidence="6">
    <location>
        <begin position="32"/>
        <end position="54"/>
    </location>
</feature>
<feature type="transmembrane region" description="Helical" evidence="6">
    <location>
        <begin position="170"/>
        <end position="193"/>
    </location>
</feature>
<keyword evidence="2" id="KW-1003">Cell membrane</keyword>
<feature type="transmembrane region" description="Helical" evidence="6">
    <location>
        <begin position="205"/>
        <end position="228"/>
    </location>
</feature>
<dbReference type="OrthoDB" id="9792579at2"/>
<evidence type="ECO:0000256" key="1">
    <source>
        <dbReference type="ARBA" id="ARBA00004651"/>
    </source>
</evidence>
<keyword evidence="3 6" id="KW-0812">Transmembrane</keyword>
<dbReference type="KEGG" id="pars:DRW48_08710"/>
<feature type="transmembrane region" description="Helical" evidence="6">
    <location>
        <begin position="90"/>
        <end position="108"/>
    </location>
</feature>
<evidence type="ECO:0000313" key="8">
    <source>
        <dbReference type="Proteomes" id="UP000252023"/>
    </source>
</evidence>
<sequence length="291" mass="29752">MITDPMALLALLIAAATPILFAALGEMVVERAGVLNLGVEGMMITGALAGFAAAHATGSPTVGFVAAALAGAALSLIFAVLTLGLLTNQVATGLALTLFGLGLTAMFGRPYEGVKAPPVRFDWVIWAGLAMVPLLWWWLNRSRSGLVLRAVGENHEAAHGLGYPVRALRLAAIAFGGAMAGVGGAYISIARVLQWTEGMTAGAGWIAVAIVVFAGWSPWGVLAGAWLFGGVTVLHLRAQAAGFAVPTQLLAASPYLATILALVLISARAKFSRSGAGSAPGSLGQTFHATR</sequence>
<dbReference type="Proteomes" id="UP000252023">
    <property type="component" value="Chromosome"/>
</dbReference>
<evidence type="ECO:0000256" key="6">
    <source>
        <dbReference type="SAM" id="Phobius"/>
    </source>
</evidence>
<dbReference type="PANTHER" id="PTHR43370">
    <property type="entry name" value="SUGAR ABC TRANSPORTER INTEGRAL MEMBRANE PROTEIN-RELATED"/>
    <property type="match status" value="1"/>
</dbReference>